<dbReference type="PANTHER" id="PTHR10366:SF564">
    <property type="entry name" value="STEROL-4-ALPHA-CARBOXYLATE 3-DEHYDROGENASE, DECARBOXYLATING"/>
    <property type="match status" value="1"/>
</dbReference>
<evidence type="ECO:0000259" key="3">
    <source>
        <dbReference type="Pfam" id="PF01073"/>
    </source>
</evidence>
<evidence type="ECO:0000256" key="1">
    <source>
        <dbReference type="ARBA" id="ARBA00023002"/>
    </source>
</evidence>
<gene>
    <name evidence="4" type="ORF">CPB84DRAFT_1850902</name>
</gene>
<evidence type="ECO:0000313" key="5">
    <source>
        <dbReference type="Proteomes" id="UP000724874"/>
    </source>
</evidence>
<dbReference type="EMBL" id="JADNYJ010000114">
    <property type="protein sequence ID" value="KAF8883620.1"/>
    <property type="molecule type" value="Genomic_DNA"/>
</dbReference>
<reference evidence="4" key="1">
    <citation type="submission" date="2020-11" db="EMBL/GenBank/DDBJ databases">
        <authorList>
            <consortium name="DOE Joint Genome Institute"/>
            <person name="Ahrendt S."/>
            <person name="Riley R."/>
            <person name="Andreopoulos W."/>
            <person name="LaButti K."/>
            <person name="Pangilinan J."/>
            <person name="Ruiz-duenas F.J."/>
            <person name="Barrasa J.M."/>
            <person name="Sanchez-Garcia M."/>
            <person name="Camarero S."/>
            <person name="Miyauchi S."/>
            <person name="Serrano A."/>
            <person name="Linde D."/>
            <person name="Babiker R."/>
            <person name="Drula E."/>
            <person name="Ayuso-Fernandez I."/>
            <person name="Pacheco R."/>
            <person name="Padilla G."/>
            <person name="Ferreira P."/>
            <person name="Barriuso J."/>
            <person name="Kellner H."/>
            <person name="Castanera R."/>
            <person name="Alfaro M."/>
            <person name="Ramirez L."/>
            <person name="Pisabarro A.G."/>
            <person name="Kuo A."/>
            <person name="Tritt A."/>
            <person name="Lipzen A."/>
            <person name="He G."/>
            <person name="Yan M."/>
            <person name="Ng V."/>
            <person name="Cullen D."/>
            <person name="Martin F."/>
            <person name="Rosso M.-N."/>
            <person name="Henrissat B."/>
            <person name="Hibbett D."/>
            <person name="Martinez A.T."/>
            <person name="Grigoriev I.V."/>
        </authorList>
    </citation>
    <scope>NUCLEOTIDE SEQUENCE</scope>
    <source>
        <strain evidence="4">AH 44721</strain>
    </source>
</reference>
<dbReference type="Gene3D" id="3.40.50.720">
    <property type="entry name" value="NAD(P)-binding Rossmann-like Domain"/>
    <property type="match status" value="1"/>
</dbReference>
<comment type="similarity">
    <text evidence="2">Belongs to the NAD(P)-dependent epimerase/dehydratase family. Dihydroflavonol-4-reductase subfamily.</text>
</comment>
<sequence>MPAVDPTNSRILVTGANGYLAMWVIRTLLEQGYTVRAVVRSLEKGKHLMEYFSSYGDKVELFVVEDLIKDGSFDEAVKGVDAIEHLASPATFEPVEPDDYIKPAIQGTVGILESARNDKVKRIVITSSVVVVYNSMKEVTQMVTFDETQWGDDVIEVVKKMGRDASPWKSIAHRRLAAWEFYNQHKSEVQWDLTTLLPSFVWGPPVQILKGPQYLNESLKILWSMITDYQPDEALRRTFSLIHNRDVSAAHVVALRKETAGGERILVTNGSYIWQGIRNLIHTLKPELYTSGILPRGNPTLGTEISYQYDSEKAKRILELDYASAEKVFNDTLDYFKDRGWLEKPVRA</sequence>
<dbReference type="AlphaFoldDB" id="A0A9P5NFI6"/>
<evidence type="ECO:0000256" key="2">
    <source>
        <dbReference type="ARBA" id="ARBA00023445"/>
    </source>
</evidence>
<dbReference type="InterPro" id="IPR050425">
    <property type="entry name" value="NAD(P)_dehydrat-like"/>
</dbReference>
<comment type="caution">
    <text evidence="4">The sequence shown here is derived from an EMBL/GenBank/DDBJ whole genome shotgun (WGS) entry which is preliminary data.</text>
</comment>
<dbReference type="Pfam" id="PF01073">
    <property type="entry name" value="3Beta_HSD"/>
    <property type="match status" value="1"/>
</dbReference>
<keyword evidence="1" id="KW-0560">Oxidoreductase</keyword>
<protein>
    <submittedName>
        <fullName evidence="4">D-lactaldehyde dehydrogenase</fullName>
    </submittedName>
</protein>
<dbReference type="Proteomes" id="UP000724874">
    <property type="component" value="Unassembled WGS sequence"/>
</dbReference>
<dbReference type="InterPro" id="IPR036291">
    <property type="entry name" value="NAD(P)-bd_dom_sf"/>
</dbReference>
<evidence type="ECO:0000313" key="4">
    <source>
        <dbReference type="EMBL" id="KAF8883620.1"/>
    </source>
</evidence>
<dbReference type="SUPFAM" id="SSF51735">
    <property type="entry name" value="NAD(P)-binding Rossmann-fold domains"/>
    <property type="match status" value="1"/>
</dbReference>
<accession>A0A9P5NFI6</accession>
<organism evidence="4 5">
    <name type="scientific">Gymnopilus junonius</name>
    <name type="common">Spectacular rustgill mushroom</name>
    <name type="synonym">Gymnopilus spectabilis subsp. junonius</name>
    <dbReference type="NCBI Taxonomy" id="109634"/>
    <lineage>
        <taxon>Eukaryota</taxon>
        <taxon>Fungi</taxon>
        <taxon>Dikarya</taxon>
        <taxon>Basidiomycota</taxon>
        <taxon>Agaricomycotina</taxon>
        <taxon>Agaricomycetes</taxon>
        <taxon>Agaricomycetidae</taxon>
        <taxon>Agaricales</taxon>
        <taxon>Agaricineae</taxon>
        <taxon>Hymenogastraceae</taxon>
        <taxon>Gymnopilus</taxon>
    </lineage>
</organism>
<name>A0A9P5NFI6_GYMJU</name>
<proteinExistence type="inferred from homology"/>
<keyword evidence="5" id="KW-1185">Reference proteome</keyword>
<dbReference type="OrthoDB" id="2735536at2759"/>
<dbReference type="InterPro" id="IPR002225">
    <property type="entry name" value="3Beta_OHSteriod_DH/Estase"/>
</dbReference>
<dbReference type="GO" id="GO:0016616">
    <property type="term" value="F:oxidoreductase activity, acting on the CH-OH group of donors, NAD or NADP as acceptor"/>
    <property type="evidence" value="ECO:0007669"/>
    <property type="project" value="InterPro"/>
</dbReference>
<dbReference type="GO" id="GO:0006694">
    <property type="term" value="P:steroid biosynthetic process"/>
    <property type="evidence" value="ECO:0007669"/>
    <property type="project" value="InterPro"/>
</dbReference>
<feature type="domain" description="3-beta hydroxysteroid dehydrogenase/isomerase" evidence="3">
    <location>
        <begin position="12"/>
        <end position="149"/>
    </location>
</feature>
<dbReference type="PANTHER" id="PTHR10366">
    <property type="entry name" value="NAD DEPENDENT EPIMERASE/DEHYDRATASE"/>
    <property type="match status" value="1"/>
</dbReference>